<feature type="domain" description="Cupin type-2" evidence="2">
    <location>
        <begin position="45"/>
        <end position="114"/>
    </location>
</feature>
<dbReference type="InterPro" id="IPR011051">
    <property type="entry name" value="RmlC_Cupin_sf"/>
</dbReference>
<protein>
    <submittedName>
        <fullName evidence="3">Cupin 2 conserved barrel domain protein</fullName>
    </submittedName>
</protein>
<dbReference type="AlphaFoldDB" id="A8MB05"/>
<dbReference type="Gene3D" id="2.60.120.10">
    <property type="entry name" value="Jelly Rolls"/>
    <property type="match status" value="1"/>
</dbReference>
<proteinExistence type="predicted"/>
<dbReference type="KEGG" id="cma:Cmaq_1816"/>
<keyword evidence="1" id="KW-0479">Metal-binding</keyword>
<evidence type="ECO:0000256" key="1">
    <source>
        <dbReference type="ARBA" id="ARBA00022723"/>
    </source>
</evidence>
<dbReference type="InterPro" id="IPR013096">
    <property type="entry name" value="Cupin_2"/>
</dbReference>
<dbReference type="InterPro" id="IPR051610">
    <property type="entry name" value="GPI/OXD"/>
</dbReference>
<dbReference type="HOGENOM" id="CLU_2009998_0_0_2"/>
<evidence type="ECO:0000313" key="3">
    <source>
        <dbReference type="EMBL" id="ABW02634.1"/>
    </source>
</evidence>
<dbReference type="PANTHER" id="PTHR35848:SF6">
    <property type="entry name" value="CUPIN TYPE-2 DOMAIN-CONTAINING PROTEIN"/>
    <property type="match status" value="1"/>
</dbReference>
<dbReference type="EMBL" id="CP000852">
    <property type="protein sequence ID" value="ABW02634.1"/>
    <property type="molecule type" value="Genomic_DNA"/>
</dbReference>
<gene>
    <name evidence="3" type="ordered locus">Cmaq_1816</name>
</gene>
<dbReference type="GeneID" id="5710282"/>
<accession>A8MB05</accession>
<sequence length="123" mass="14017">MKILIINPYRDAEKIWLGNKPGEIRKVFRTISPQLTGSTMFVAGITIFEPGESSSLHSHPNSEEIDFVVQGCGEVESEGERRPFKEHDFMFIPKGVEHRHINTCDKPLILLWIYSPPGELPKE</sequence>
<evidence type="ECO:0000313" key="4">
    <source>
        <dbReference type="Proteomes" id="UP000001137"/>
    </source>
</evidence>
<dbReference type="OrthoDB" id="190812at2157"/>
<dbReference type="SUPFAM" id="SSF51182">
    <property type="entry name" value="RmlC-like cupins"/>
    <property type="match status" value="1"/>
</dbReference>
<dbReference type="Pfam" id="PF07883">
    <property type="entry name" value="Cupin_2"/>
    <property type="match status" value="1"/>
</dbReference>
<evidence type="ECO:0000259" key="2">
    <source>
        <dbReference type="Pfam" id="PF07883"/>
    </source>
</evidence>
<organism evidence="3 4">
    <name type="scientific">Caldivirga maquilingensis (strain ATCC 700844 / DSM 13496 / JCM 10307 / IC-167)</name>
    <dbReference type="NCBI Taxonomy" id="397948"/>
    <lineage>
        <taxon>Archaea</taxon>
        <taxon>Thermoproteota</taxon>
        <taxon>Thermoprotei</taxon>
        <taxon>Thermoproteales</taxon>
        <taxon>Thermoproteaceae</taxon>
        <taxon>Caldivirga</taxon>
    </lineage>
</organism>
<dbReference type="eggNOG" id="arCOG02994">
    <property type="taxonomic scope" value="Archaea"/>
</dbReference>
<keyword evidence="4" id="KW-1185">Reference proteome</keyword>
<dbReference type="GO" id="GO:0046872">
    <property type="term" value="F:metal ion binding"/>
    <property type="evidence" value="ECO:0007669"/>
    <property type="project" value="UniProtKB-KW"/>
</dbReference>
<dbReference type="Proteomes" id="UP000001137">
    <property type="component" value="Chromosome"/>
</dbReference>
<dbReference type="PANTHER" id="PTHR35848">
    <property type="entry name" value="OXALATE-BINDING PROTEIN"/>
    <property type="match status" value="1"/>
</dbReference>
<dbReference type="RefSeq" id="WP_012186853.1">
    <property type="nucleotide sequence ID" value="NC_009954.1"/>
</dbReference>
<reference evidence="3 4" key="1">
    <citation type="submission" date="2007-10" db="EMBL/GenBank/DDBJ databases">
        <title>Complete sequence of Caldivirga maquilingensis IC-167.</title>
        <authorList>
            <consortium name="US DOE Joint Genome Institute"/>
            <person name="Copeland A."/>
            <person name="Lucas S."/>
            <person name="Lapidus A."/>
            <person name="Barry K."/>
            <person name="Glavina del Rio T."/>
            <person name="Dalin E."/>
            <person name="Tice H."/>
            <person name="Pitluck S."/>
            <person name="Saunders E."/>
            <person name="Brettin T."/>
            <person name="Bruce D."/>
            <person name="Detter J.C."/>
            <person name="Han C."/>
            <person name="Schmutz J."/>
            <person name="Larimer F."/>
            <person name="Land M."/>
            <person name="Hauser L."/>
            <person name="Kyrpides N."/>
            <person name="Ivanova N."/>
            <person name="Biddle J.F."/>
            <person name="Zhang Z."/>
            <person name="Fitz-Gibbon S.T."/>
            <person name="Lowe T.M."/>
            <person name="Saltikov C."/>
            <person name="House C.H."/>
            <person name="Richardson P."/>
        </authorList>
    </citation>
    <scope>NUCLEOTIDE SEQUENCE [LARGE SCALE GENOMIC DNA]</scope>
    <source>
        <strain evidence="4">ATCC 700844 / DSM 13496 / JCM 10307 / IC-167</strain>
    </source>
</reference>
<dbReference type="InterPro" id="IPR014710">
    <property type="entry name" value="RmlC-like_jellyroll"/>
</dbReference>
<dbReference type="STRING" id="397948.Cmaq_1816"/>
<name>A8MB05_CALMQ</name>